<sequence>MTVEPQSKSVPDLADIERREQPLSGARNSEMGQRETWNKKNPPTEAVLIKDLRTTELTPREYRNTSARFYRLGHDIRLQPHLSELPPGGASVNHRHTTEAVIYIVKGFGHSIISWDGVNEQRIDWEEGDLFSFPVWMWHQHFNDSETDTCRYLAVQDTFSMKALGLHAIERFPEGGTDK</sequence>
<dbReference type="InterPro" id="IPR047183">
    <property type="entry name" value="GDO-like"/>
</dbReference>
<feature type="domain" description="Cupin type-2" evidence="4">
    <location>
        <begin position="82"/>
        <end position="155"/>
    </location>
</feature>
<evidence type="ECO:0000256" key="2">
    <source>
        <dbReference type="ARBA" id="ARBA00023002"/>
    </source>
</evidence>
<dbReference type="Pfam" id="PF07883">
    <property type="entry name" value="Cupin_2"/>
    <property type="match status" value="1"/>
</dbReference>
<evidence type="ECO:0000256" key="3">
    <source>
        <dbReference type="SAM" id="MobiDB-lite"/>
    </source>
</evidence>
<protein>
    <submittedName>
        <fullName evidence="5">Cupin domain-containing protein</fullName>
    </submittedName>
</protein>
<dbReference type="PANTHER" id="PTHR41517">
    <property type="entry name" value="1,2-DIOXYGENASE PROTEIN-RELATED"/>
    <property type="match status" value="1"/>
</dbReference>
<proteinExistence type="predicted"/>
<dbReference type="PANTHER" id="PTHR41517:SF1">
    <property type="entry name" value="CUPIN"/>
    <property type="match status" value="1"/>
</dbReference>
<dbReference type="InterPro" id="IPR013096">
    <property type="entry name" value="Cupin_2"/>
</dbReference>
<keyword evidence="6" id="KW-1185">Reference proteome</keyword>
<keyword evidence="2" id="KW-0560">Oxidoreductase</keyword>
<evidence type="ECO:0000256" key="1">
    <source>
        <dbReference type="ARBA" id="ARBA00022964"/>
    </source>
</evidence>
<gene>
    <name evidence="5" type="ORF">DY240_01930</name>
</gene>
<evidence type="ECO:0000313" key="6">
    <source>
        <dbReference type="Proteomes" id="UP000284057"/>
    </source>
</evidence>
<comment type="caution">
    <text evidence="5">The sequence shown here is derived from an EMBL/GenBank/DDBJ whole genome shotgun (WGS) entry which is preliminary data.</text>
</comment>
<dbReference type="OrthoDB" id="285029at2"/>
<accession>A0A418KXG6</accession>
<dbReference type="GO" id="GO:0051213">
    <property type="term" value="F:dioxygenase activity"/>
    <property type="evidence" value="ECO:0007669"/>
    <property type="project" value="UniProtKB-KW"/>
</dbReference>
<dbReference type="InterPro" id="IPR014710">
    <property type="entry name" value="RmlC-like_jellyroll"/>
</dbReference>
<dbReference type="EMBL" id="QUAL01000018">
    <property type="protein sequence ID" value="RIQ35888.1"/>
    <property type="molecule type" value="Genomic_DNA"/>
</dbReference>
<evidence type="ECO:0000259" key="4">
    <source>
        <dbReference type="Pfam" id="PF07883"/>
    </source>
</evidence>
<dbReference type="AlphaFoldDB" id="A0A418KXG6"/>
<reference evidence="5 6" key="1">
    <citation type="submission" date="2018-09" db="EMBL/GenBank/DDBJ databases">
        <title>Isolation, diversity and antifungal activity of actinobacteria from wheat.</title>
        <authorList>
            <person name="Han C."/>
        </authorList>
    </citation>
    <scope>NUCLEOTIDE SEQUENCE [LARGE SCALE GENOMIC DNA]</scope>
    <source>
        <strain evidence="5 6">NEAU-YY265</strain>
    </source>
</reference>
<dbReference type="Gene3D" id="2.60.120.10">
    <property type="entry name" value="Jelly Rolls"/>
    <property type="match status" value="1"/>
</dbReference>
<dbReference type="InterPro" id="IPR011051">
    <property type="entry name" value="RmlC_Cupin_sf"/>
</dbReference>
<name>A0A418KXG6_9ACTN</name>
<dbReference type="RefSeq" id="WP_119658288.1">
    <property type="nucleotide sequence ID" value="NZ_QUAL01000018.1"/>
</dbReference>
<dbReference type="SUPFAM" id="SSF51182">
    <property type="entry name" value="RmlC-like cupins"/>
    <property type="match status" value="1"/>
</dbReference>
<dbReference type="Proteomes" id="UP000284057">
    <property type="component" value="Unassembled WGS sequence"/>
</dbReference>
<feature type="region of interest" description="Disordered" evidence="3">
    <location>
        <begin position="1"/>
        <end position="43"/>
    </location>
</feature>
<keyword evidence="1" id="KW-0223">Dioxygenase</keyword>
<organism evidence="5 6">
    <name type="scientific">Jiangella rhizosphaerae</name>
    <dbReference type="NCBI Taxonomy" id="2293569"/>
    <lineage>
        <taxon>Bacteria</taxon>
        <taxon>Bacillati</taxon>
        <taxon>Actinomycetota</taxon>
        <taxon>Actinomycetes</taxon>
        <taxon>Jiangellales</taxon>
        <taxon>Jiangellaceae</taxon>
        <taxon>Jiangella</taxon>
    </lineage>
</organism>
<evidence type="ECO:0000313" key="5">
    <source>
        <dbReference type="EMBL" id="RIQ35888.1"/>
    </source>
</evidence>